<feature type="compositionally biased region" description="Low complexity" evidence="6">
    <location>
        <begin position="177"/>
        <end position="186"/>
    </location>
</feature>
<evidence type="ECO:0000256" key="3">
    <source>
        <dbReference type="ARBA" id="ARBA00022692"/>
    </source>
</evidence>
<dbReference type="Proteomes" id="UP000218231">
    <property type="component" value="Unassembled WGS sequence"/>
</dbReference>
<proteinExistence type="inferred from homology"/>
<evidence type="ECO:0000256" key="7">
    <source>
        <dbReference type="SAM" id="Phobius"/>
    </source>
</evidence>
<feature type="transmembrane region" description="Helical" evidence="7">
    <location>
        <begin position="97"/>
        <end position="120"/>
    </location>
</feature>
<keyword evidence="9" id="KW-1185">Reference proteome</keyword>
<accession>A0A2A2J4E5</accession>
<name>A0A2A2J4E5_9BILA</name>
<gene>
    <name evidence="8" type="ORF">WR25_12423</name>
</gene>
<evidence type="ECO:0000256" key="2">
    <source>
        <dbReference type="ARBA" id="ARBA00006939"/>
    </source>
</evidence>
<organism evidence="8 9">
    <name type="scientific">Diploscapter pachys</name>
    <dbReference type="NCBI Taxonomy" id="2018661"/>
    <lineage>
        <taxon>Eukaryota</taxon>
        <taxon>Metazoa</taxon>
        <taxon>Ecdysozoa</taxon>
        <taxon>Nematoda</taxon>
        <taxon>Chromadorea</taxon>
        <taxon>Rhabditida</taxon>
        <taxon>Rhabditina</taxon>
        <taxon>Rhabditomorpha</taxon>
        <taxon>Rhabditoidea</taxon>
        <taxon>Rhabditidae</taxon>
        <taxon>Diploscapter</taxon>
    </lineage>
</organism>
<keyword evidence="4 7" id="KW-1133">Transmembrane helix</keyword>
<dbReference type="GO" id="GO:0005385">
    <property type="term" value="F:zinc ion transmembrane transporter activity"/>
    <property type="evidence" value="ECO:0007669"/>
    <property type="project" value="TreeGrafter"/>
</dbReference>
<dbReference type="OrthoDB" id="200954at2759"/>
<dbReference type="InterPro" id="IPR003689">
    <property type="entry name" value="ZIP"/>
</dbReference>
<evidence type="ECO:0000313" key="8">
    <source>
        <dbReference type="EMBL" id="PAV56670.1"/>
    </source>
</evidence>
<feature type="compositionally biased region" description="Basic and acidic residues" evidence="6">
    <location>
        <begin position="162"/>
        <end position="175"/>
    </location>
</feature>
<feature type="compositionally biased region" description="Basic and acidic residues" evidence="6">
    <location>
        <begin position="56"/>
        <end position="85"/>
    </location>
</feature>
<dbReference type="STRING" id="2018661.A0A2A2J4E5"/>
<feature type="transmembrane region" description="Helical" evidence="7">
    <location>
        <begin position="281"/>
        <end position="301"/>
    </location>
</feature>
<reference evidence="8 9" key="1">
    <citation type="journal article" date="2017" name="Curr. Biol.">
        <title>Genome architecture and evolution of a unichromosomal asexual nematode.</title>
        <authorList>
            <person name="Fradin H."/>
            <person name="Zegar C."/>
            <person name="Gutwein M."/>
            <person name="Lucas J."/>
            <person name="Kovtun M."/>
            <person name="Corcoran D."/>
            <person name="Baugh L.R."/>
            <person name="Kiontke K."/>
            <person name="Gunsalus K."/>
            <person name="Fitch D.H."/>
            <person name="Piano F."/>
        </authorList>
    </citation>
    <scope>NUCLEOTIDE SEQUENCE [LARGE SCALE GENOMIC DNA]</scope>
    <source>
        <strain evidence="8">PF1309</strain>
    </source>
</reference>
<dbReference type="GO" id="GO:0030003">
    <property type="term" value="P:intracellular monoatomic cation homeostasis"/>
    <property type="evidence" value="ECO:0007669"/>
    <property type="project" value="TreeGrafter"/>
</dbReference>
<dbReference type="GO" id="GO:0140410">
    <property type="term" value="F:monoatomic cation:bicarbonate symporter activity"/>
    <property type="evidence" value="ECO:0007669"/>
    <property type="project" value="TreeGrafter"/>
</dbReference>
<evidence type="ECO:0000256" key="5">
    <source>
        <dbReference type="ARBA" id="ARBA00023136"/>
    </source>
</evidence>
<comment type="subcellular location">
    <subcellularLocation>
        <location evidence="1">Membrane</location>
        <topology evidence="1">Multi-pass membrane protein</topology>
    </subcellularLocation>
</comment>
<evidence type="ECO:0000256" key="1">
    <source>
        <dbReference type="ARBA" id="ARBA00004141"/>
    </source>
</evidence>
<evidence type="ECO:0000313" key="9">
    <source>
        <dbReference type="Proteomes" id="UP000218231"/>
    </source>
</evidence>
<sequence>MAVATLSSDAILHIIPQLTGGHSHSHVHEEHEDHEIASTNHTPLVNSTSLNSTETTHSHEDHHHESHESHEHEHGHAHAHSHEHQSAWNELTTERVVLLRLSLIIMAIYILYIIEFVVYYRKKHRAREHSQKVTPAEHKDVVVRCEETTSNHAWPEEQSCESSDKERNNNTERMKSSRSCGTVSTSSSVSVSDSDVFQVPADGMQEDEAVICWGLKSRALVILLGDGVHNFIDGIAIGASFMASVKLGLITSIAVCMHELPHELGDLAVLLDSGLPMCKALMLNLLSALTAFAGLYVSIALGRSEDIENWLLAVTAGMFLYVAWIDMLAHLKHDGAHKDHWLLACSLQYAGFAIGFFLIFLLGWFEDSLFV</sequence>
<dbReference type="EMBL" id="LIAE01010682">
    <property type="protein sequence ID" value="PAV56670.1"/>
    <property type="molecule type" value="Genomic_DNA"/>
</dbReference>
<keyword evidence="3 7" id="KW-0812">Transmembrane</keyword>
<feature type="region of interest" description="Disordered" evidence="6">
    <location>
        <begin position="150"/>
        <end position="186"/>
    </location>
</feature>
<feature type="transmembrane region" description="Helical" evidence="7">
    <location>
        <begin position="341"/>
        <end position="365"/>
    </location>
</feature>
<dbReference type="Pfam" id="PF02535">
    <property type="entry name" value="Zip"/>
    <property type="match status" value="1"/>
</dbReference>
<comment type="caution">
    <text evidence="8">The sequence shown here is derived from an EMBL/GenBank/DDBJ whole genome shotgun (WGS) entry which is preliminary data.</text>
</comment>
<dbReference type="GO" id="GO:0005886">
    <property type="term" value="C:plasma membrane"/>
    <property type="evidence" value="ECO:0007669"/>
    <property type="project" value="TreeGrafter"/>
</dbReference>
<dbReference type="PANTHER" id="PTHR12191">
    <property type="entry name" value="SOLUTE CARRIER FAMILY 39"/>
    <property type="match status" value="1"/>
</dbReference>
<feature type="transmembrane region" description="Helical" evidence="7">
    <location>
        <begin position="307"/>
        <end position="329"/>
    </location>
</feature>
<dbReference type="PANTHER" id="PTHR12191:SF37">
    <property type="entry name" value="ZINC TRANSPORTER FOI"/>
    <property type="match status" value="1"/>
</dbReference>
<feature type="compositionally biased region" description="Polar residues" evidence="6">
    <location>
        <begin position="37"/>
        <end position="51"/>
    </location>
</feature>
<dbReference type="GO" id="GO:0071578">
    <property type="term" value="P:zinc ion import across plasma membrane"/>
    <property type="evidence" value="ECO:0007669"/>
    <property type="project" value="TreeGrafter"/>
</dbReference>
<feature type="compositionally biased region" description="Basic and acidic residues" evidence="6">
    <location>
        <begin position="26"/>
        <end position="36"/>
    </location>
</feature>
<evidence type="ECO:0000256" key="6">
    <source>
        <dbReference type="SAM" id="MobiDB-lite"/>
    </source>
</evidence>
<protein>
    <submittedName>
        <fullName evidence="8">Uncharacterized protein</fullName>
    </submittedName>
</protein>
<dbReference type="AlphaFoldDB" id="A0A2A2J4E5"/>
<keyword evidence="5 7" id="KW-0472">Membrane</keyword>
<comment type="similarity">
    <text evidence="2">Belongs to the ZIP transporter (TC 2.A.5) family.</text>
</comment>
<evidence type="ECO:0000256" key="4">
    <source>
        <dbReference type="ARBA" id="ARBA00022989"/>
    </source>
</evidence>
<dbReference type="InterPro" id="IPR050799">
    <property type="entry name" value="ZIP_Transporter"/>
</dbReference>
<feature type="region of interest" description="Disordered" evidence="6">
    <location>
        <begin position="21"/>
        <end position="86"/>
    </location>
</feature>